<feature type="transmembrane region" description="Helical" evidence="1">
    <location>
        <begin position="171"/>
        <end position="189"/>
    </location>
</feature>
<feature type="transmembrane region" description="Helical" evidence="1">
    <location>
        <begin position="144"/>
        <end position="165"/>
    </location>
</feature>
<feature type="transmembrane region" description="Helical" evidence="1">
    <location>
        <begin position="119"/>
        <end position="137"/>
    </location>
</feature>
<sequence length="271" mass="27336">MQGLHRGALLASLLPLALVSLVGLFALALDPEATIRIATELANQALALARAVASYLRRAAPISTGLFAVFAWVAASTFSAFFVHRDHSDTRTMAELAFALVASATIPLVAVFARDRPVVVVGTSVVILAAAGAVFAGRSNTEGVVTGSLYAVAPIAVGGAVAYLFVSPSVAQIATLALPLAVGYSLGVASAHGRPTAGAFVSTLAFAIPAWTYFPPAAEATGFQLGTVGLAVGFAIAAVLLSLPFAAIGYATTRTTKATKAPPNASAAADE</sequence>
<dbReference type="OrthoDB" id="292910at2157"/>
<dbReference type="RefSeq" id="WP_074791432.1">
    <property type="nucleotide sequence ID" value="NZ_FOAD01000001.1"/>
</dbReference>
<keyword evidence="1" id="KW-1133">Transmembrane helix</keyword>
<feature type="transmembrane region" description="Helical" evidence="1">
    <location>
        <begin position="7"/>
        <end position="29"/>
    </location>
</feature>
<feature type="transmembrane region" description="Helical" evidence="1">
    <location>
        <begin position="196"/>
        <end position="214"/>
    </location>
</feature>
<feature type="transmembrane region" description="Helical" evidence="1">
    <location>
        <begin position="226"/>
        <end position="251"/>
    </location>
</feature>
<protein>
    <submittedName>
        <fullName evidence="2">Uncharacterized protein</fullName>
    </submittedName>
</protein>
<keyword evidence="1" id="KW-0472">Membrane</keyword>
<feature type="transmembrane region" description="Helical" evidence="1">
    <location>
        <begin position="96"/>
        <end position="113"/>
    </location>
</feature>
<evidence type="ECO:0000256" key="1">
    <source>
        <dbReference type="SAM" id="Phobius"/>
    </source>
</evidence>
<keyword evidence="1" id="KW-0812">Transmembrane</keyword>
<dbReference type="Proteomes" id="UP000183894">
    <property type="component" value="Unassembled WGS sequence"/>
</dbReference>
<dbReference type="AlphaFoldDB" id="A0A1H7GKB3"/>
<evidence type="ECO:0000313" key="3">
    <source>
        <dbReference type="Proteomes" id="UP000183894"/>
    </source>
</evidence>
<proteinExistence type="predicted"/>
<gene>
    <name evidence="2" type="ORF">SAMN04488691_101286</name>
</gene>
<organism evidence="2 3">
    <name type="scientific">Haloferax larsenii</name>
    <dbReference type="NCBI Taxonomy" id="302484"/>
    <lineage>
        <taxon>Archaea</taxon>
        <taxon>Methanobacteriati</taxon>
        <taxon>Methanobacteriota</taxon>
        <taxon>Stenosarchaea group</taxon>
        <taxon>Halobacteria</taxon>
        <taxon>Halobacteriales</taxon>
        <taxon>Haloferacaceae</taxon>
        <taxon>Haloferax</taxon>
    </lineage>
</organism>
<name>A0A1H7GKB3_HALLR</name>
<reference evidence="2 3" key="1">
    <citation type="submission" date="2016-10" db="EMBL/GenBank/DDBJ databases">
        <authorList>
            <person name="de Groot N.N."/>
        </authorList>
    </citation>
    <scope>NUCLEOTIDE SEQUENCE [LARGE SCALE GENOMIC DNA]</scope>
    <source>
        <strain evidence="2 3">CDM_5</strain>
    </source>
</reference>
<accession>A0A1H7GKB3</accession>
<feature type="transmembrane region" description="Helical" evidence="1">
    <location>
        <begin position="62"/>
        <end position="84"/>
    </location>
</feature>
<dbReference type="EMBL" id="FOAD01000001">
    <property type="protein sequence ID" value="SEK36305.1"/>
    <property type="molecule type" value="Genomic_DNA"/>
</dbReference>
<evidence type="ECO:0000313" key="2">
    <source>
        <dbReference type="EMBL" id="SEK36305.1"/>
    </source>
</evidence>